<dbReference type="SUPFAM" id="SSF57850">
    <property type="entry name" value="RING/U-box"/>
    <property type="match status" value="1"/>
</dbReference>
<keyword evidence="7 13" id="KW-0863">Zinc-finger</keyword>
<accession>A0AAV9BB84</accession>
<comment type="similarity">
    <text evidence="4 14">Belongs to the BRE1 family.</text>
</comment>
<dbReference type="InterPro" id="IPR018957">
    <property type="entry name" value="Znf_C3HC4_RING-type"/>
</dbReference>
<keyword evidence="5 14" id="KW-0808">Transferase</keyword>
<comment type="catalytic activity">
    <reaction evidence="1 14">
        <text>S-ubiquitinyl-[E2 ubiquitin-conjugating enzyme]-L-cysteine + [acceptor protein]-L-lysine = [E2 ubiquitin-conjugating enzyme]-L-cysteine + N(6)-ubiquitinyl-[acceptor protein]-L-lysine.</text>
        <dbReference type="EC" id="2.3.2.27"/>
    </reaction>
</comment>
<feature type="coiled-coil region" evidence="15">
    <location>
        <begin position="619"/>
        <end position="646"/>
    </location>
</feature>
<sequence>MESTGEHDRKRRHFSSISPTAAGAAAAKKHFIVPCSEDKKLDATVLQFQNQKLLQQLEVQKVEHAALQTKYGQLKEKGCAISDALTVVDGFWKEVYNQLIIYSSFDKQHVLSIGSYNFSLAFQQLNAKVEGLVSNSFGSANGRCNAKNSPASSDGTSCPKEDSFLCRLLQTGATESSEGSPLSQLEGVDTANLTTKNILQNIESSVNGLWRLRDGFCGTVGGSFLENEARSSLMEATNNLVVEVKEIRFSLDDLFSKHKSSLYDLQRSWDIHTKNKAELKRLAVELESTFAELEESNHKLIALKAQRNSAQGTVFPFPALGKKQVAEDKAKQKDFHNMECALKEFSDLSSNRLVELKSLYDERIKILKKLAALQNSLESVKQITTSKTYLLLREQLEKSRTEVNQCREILEKLQVEKDSFLWQEKEVNIKVDLADIPQRSIVMAESRIDEMERELQKKIDEKTQLDRRLEEALREPGRREVIAEFKEMVSSFPKDMEIIQSQLNHCKASASEIHSLRAEVQSLSNILDRKTTELETLSGRAVEQASEIRKLRGVVHDLEETDMELKLFLDMYRRESTDARDVMESRDLEYKAWARVQSLKYCLDEHSLELRVKAAIEAEAISQQRLAASEAEIADLRQKLEVSKRDICRLSEELKSKHEEGEAYLSEIETIGQAYEDMHSQNRQLLQQVTEGDDYNIKLFLESTKNRQLLDALHMEVQTMHQEMQQASASLDLYNLKVMQLEDQLKIWSEQIGKLTEDGVRASVSLESAKRRLMSINKESQQLMQALDEGESKTETSRINVSDLQIGLENERFDQKRLDEDLEAVTRKVTYLQERRESSSVIEKLEQEVGEYKAILKCSVCREREKQVVIAKCYHLFCHACIQKTVNHRQRRCPACSIIFSPNDVKPIYI</sequence>
<dbReference type="GO" id="GO:0008270">
    <property type="term" value="F:zinc ion binding"/>
    <property type="evidence" value="ECO:0007669"/>
    <property type="project" value="UniProtKB-KW"/>
</dbReference>
<dbReference type="InterPro" id="IPR013083">
    <property type="entry name" value="Znf_RING/FYVE/PHD"/>
</dbReference>
<feature type="coiled-coil region" evidence="15">
    <location>
        <begin position="441"/>
        <end position="475"/>
    </location>
</feature>
<dbReference type="GO" id="GO:0016567">
    <property type="term" value="P:protein ubiquitination"/>
    <property type="evidence" value="ECO:0007669"/>
    <property type="project" value="UniProtKB-UniRule"/>
</dbReference>
<keyword evidence="11 14" id="KW-0175">Coiled coil</keyword>
<evidence type="ECO:0000313" key="18">
    <source>
        <dbReference type="Proteomes" id="UP001179952"/>
    </source>
</evidence>
<dbReference type="GO" id="GO:0061630">
    <property type="term" value="F:ubiquitin protein ligase activity"/>
    <property type="evidence" value="ECO:0007669"/>
    <property type="project" value="UniProtKB-EC"/>
</dbReference>
<evidence type="ECO:0000256" key="4">
    <source>
        <dbReference type="ARBA" id="ARBA00005555"/>
    </source>
</evidence>
<dbReference type="Gene3D" id="3.30.40.10">
    <property type="entry name" value="Zinc/RING finger domain, C3HC4 (zinc finger)"/>
    <property type="match status" value="1"/>
</dbReference>
<evidence type="ECO:0000256" key="1">
    <source>
        <dbReference type="ARBA" id="ARBA00000900"/>
    </source>
</evidence>
<evidence type="ECO:0000256" key="7">
    <source>
        <dbReference type="ARBA" id="ARBA00022771"/>
    </source>
</evidence>
<comment type="subcellular location">
    <subcellularLocation>
        <location evidence="2 14">Nucleus</location>
    </subcellularLocation>
</comment>
<name>A0AAV9BB84_ACOGR</name>
<keyword evidence="8 14" id="KW-0833">Ubl conjugation pathway</keyword>
<dbReference type="EC" id="2.3.2.27" evidence="14"/>
<dbReference type="SMART" id="SM00184">
    <property type="entry name" value="RING"/>
    <property type="match status" value="1"/>
</dbReference>
<reference evidence="17" key="2">
    <citation type="submission" date="2023-06" db="EMBL/GenBank/DDBJ databases">
        <authorList>
            <person name="Ma L."/>
            <person name="Liu K.-W."/>
            <person name="Li Z."/>
            <person name="Hsiao Y.-Y."/>
            <person name="Qi Y."/>
            <person name="Fu T."/>
            <person name="Tang G."/>
            <person name="Zhang D."/>
            <person name="Sun W.-H."/>
            <person name="Liu D.-K."/>
            <person name="Li Y."/>
            <person name="Chen G.-Z."/>
            <person name="Liu X.-D."/>
            <person name="Liao X.-Y."/>
            <person name="Jiang Y.-T."/>
            <person name="Yu X."/>
            <person name="Hao Y."/>
            <person name="Huang J."/>
            <person name="Zhao X.-W."/>
            <person name="Ke S."/>
            <person name="Chen Y.-Y."/>
            <person name="Wu W.-L."/>
            <person name="Hsu J.-L."/>
            <person name="Lin Y.-F."/>
            <person name="Huang M.-D."/>
            <person name="Li C.-Y."/>
            <person name="Huang L."/>
            <person name="Wang Z.-W."/>
            <person name="Zhao X."/>
            <person name="Zhong W.-Y."/>
            <person name="Peng D.-H."/>
            <person name="Ahmad S."/>
            <person name="Lan S."/>
            <person name="Zhang J.-S."/>
            <person name="Tsai W.-C."/>
            <person name="Van De Peer Y."/>
            <person name="Liu Z.-J."/>
        </authorList>
    </citation>
    <scope>NUCLEOTIDE SEQUENCE</scope>
    <source>
        <strain evidence="17">SCP</strain>
        <tissue evidence="17">Leaves</tissue>
    </source>
</reference>
<evidence type="ECO:0000256" key="13">
    <source>
        <dbReference type="PROSITE-ProRule" id="PRU00175"/>
    </source>
</evidence>
<keyword evidence="6 14" id="KW-0479">Metal-binding</keyword>
<evidence type="ECO:0000256" key="10">
    <source>
        <dbReference type="ARBA" id="ARBA00022853"/>
    </source>
</evidence>
<dbReference type="InterPro" id="IPR013956">
    <property type="entry name" value="E3_ubiquit_lig_Bre1"/>
</dbReference>
<dbReference type="GO" id="GO:0005634">
    <property type="term" value="C:nucleus"/>
    <property type="evidence" value="ECO:0007669"/>
    <property type="project" value="UniProtKB-SubCell"/>
</dbReference>
<comment type="caution">
    <text evidence="17">The sequence shown here is derived from an EMBL/GenBank/DDBJ whole genome shotgun (WGS) entry which is preliminary data.</text>
</comment>
<protein>
    <recommendedName>
        <fullName evidence="14">E3 ubiquitin protein ligase</fullName>
        <ecNumber evidence="14">2.3.2.27</ecNumber>
    </recommendedName>
</protein>
<gene>
    <name evidence="17" type="ORF">QJS04_geneDACA012483</name>
</gene>
<evidence type="ECO:0000256" key="5">
    <source>
        <dbReference type="ARBA" id="ARBA00022679"/>
    </source>
</evidence>
<dbReference type="PROSITE" id="PS50089">
    <property type="entry name" value="ZF_RING_2"/>
    <property type="match status" value="1"/>
</dbReference>
<keyword evidence="10 14" id="KW-0156">Chromatin regulator</keyword>
<dbReference type="AlphaFoldDB" id="A0AAV9BB84"/>
<evidence type="ECO:0000256" key="11">
    <source>
        <dbReference type="ARBA" id="ARBA00023054"/>
    </source>
</evidence>
<dbReference type="EMBL" id="JAUJYN010000004">
    <property type="protein sequence ID" value="KAK1273610.1"/>
    <property type="molecule type" value="Genomic_DNA"/>
</dbReference>
<evidence type="ECO:0000256" key="14">
    <source>
        <dbReference type="RuleBase" id="RU365038"/>
    </source>
</evidence>
<feature type="coiled-coil region" evidence="15">
    <location>
        <begin position="724"/>
        <end position="786"/>
    </location>
</feature>
<evidence type="ECO:0000256" key="12">
    <source>
        <dbReference type="ARBA" id="ARBA00023242"/>
    </source>
</evidence>
<dbReference type="PANTHER" id="PTHR23163">
    <property type="entry name" value="RING FINGER PROTEIN-RELATED"/>
    <property type="match status" value="1"/>
</dbReference>
<dbReference type="PROSITE" id="PS00518">
    <property type="entry name" value="ZF_RING_1"/>
    <property type="match status" value="1"/>
</dbReference>
<organism evidence="17 18">
    <name type="scientific">Acorus gramineus</name>
    <name type="common">Dwarf sweet flag</name>
    <dbReference type="NCBI Taxonomy" id="55184"/>
    <lineage>
        <taxon>Eukaryota</taxon>
        <taxon>Viridiplantae</taxon>
        <taxon>Streptophyta</taxon>
        <taxon>Embryophyta</taxon>
        <taxon>Tracheophyta</taxon>
        <taxon>Spermatophyta</taxon>
        <taxon>Magnoliopsida</taxon>
        <taxon>Liliopsida</taxon>
        <taxon>Acoraceae</taxon>
        <taxon>Acorus</taxon>
    </lineage>
</organism>
<feature type="domain" description="RING-type" evidence="16">
    <location>
        <begin position="858"/>
        <end position="897"/>
    </location>
</feature>
<evidence type="ECO:0000256" key="2">
    <source>
        <dbReference type="ARBA" id="ARBA00004123"/>
    </source>
</evidence>
<evidence type="ECO:0000313" key="17">
    <source>
        <dbReference type="EMBL" id="KAK1273610.1"/>
    </source>
</evidence>
<dbReference type="Pfam" id="PF00097">
    <property type="entry name" value="zf-C3HC4"/>
    <property type="match status" value="1"/>
</dbReference>
<dbReference type="GO" id="GO:0006325">
    <property type="term" value="P:chromatin organization"/>
    <property type="evidence" value="ECO:0007669"/>
    <property type="project" value="UniProtKB-KW"/>
</dbReference>
<keyword evidence="12 14" id="KW-0539">Nucleus</keyword>
<dbReference type="PANTHER" id="PTHR23163:SF0">
    <property type="entry name" value="E3 UBIQUITIN-PROTEIN LIGASE BRE1"/>
    <property type="match status" value="1"/>
</dbReference>
<evidence type="ECO:0000256" key="8">
    <source>
        <dbReference type="ARBA" id="ARBA00022786"/>
    </source>
</evidence>
<keyword evidence="18" id="KW-1185">Reference proteome</keyword>
<dbReference type="InterPro" id="IPR001841">
    <property type="entry name" value="Znf_RING"/>
</dbReference>
<evidence type="ECO:0000256" key="6">
    <source>
        <dbReference type="ARBA" id="ARBA00022723"/>
    </source>
</evidence>
<evidence type="ECO:0000259" key="16">
    <source>
        <dbReference type="PROSITE" id="PS50089"/>
    </source>
</evidence>
<dbReference type="Proteomes" id="UP001179952">
    <property type="component" value="Unassembled WGS sequence"/>
</dbReference>
<dbReference type="InterPro" id="IPR017907">
    <property type="entry name" value="Znf_RING_CS"/>
</dbReference>
<dbReference type="CDD" id="cd16499">
    <property type="entry name" value="RING-HC_Bre1-like"/>
    <property type="match status" value="1"/>
</dbReference>
<keyword evidence="9 14" id="KW-0862">Zinc</keyword>
<evidence type="ECO:0000256" key="9">
    <source>
        <dbReference type="ARBA" id="ARBA00022833"/>
    </source>
</evidence>
<proteinExistence type="inferred from homology"/>
<comment type="pathway">
    <text evidence="3 14">Protein modification; protein ubiquitination.</text>
</comment>
<evidence type="ECO:0000256" key="15">
    <source>
        <dbReference type="SAM" id="Coils"/>
    </source>
</evidence>
<evidence type="ECO:0000256" key="3">
    <source>
        <dbReference type="ARBA" id="ARBA00004906"/>
    </source>
</evidence>
<dbReference type="GO" id="GO:0033503">
    <property type="term" value="C:HULC complex"/>
    <property type="evidence" value="ECO:0007669"/>
    <property type="project" value="TreeGrafter"/>
</dbReference>
<reference evidence="17" key="1">
    <citation type="journal article" date="2023" name="Nat. Commun.">
        <title>Diploid and tetraploid genomes of Acorus and the evolution of monocots.</title>
        <authorList>
            <person name="Ma L."/>
            <person name="Liu K.W."/>
            <person name="Li Z."/>
            <person name="Hsiao Y.Y."/>
            <person name="Qi Y."/>
            <person name="Fu T."/>
            <person name="Tang G.D."/>
            <person name="Zhang D."/>
            <person name="Sun W.H."/>
            <person name="Liu D.K."/>
            <person name="Li Y."/>
            <person name="Chen G.Z."/>
            <person name="Liu X.D."/>
            <person name="Liao X.Y."/>
            <person name="Jiang Y.T."/>
            <person name="Yu X."/>
            <person name="Hao Y."/>
            <person name="Huang J."/>
            <person name="Zhao X.W."/>
            <person name="Ke S."/>
            <person name="Chen Y.Y."/>
            <person name="Wu W.L."/>
            <person name="Hsu J.L."/>
            <person name="Lin Y.F."/>
            <person name="Huang M.D."/>
            <person name="Li C.Y."/>
            <person name="Huang L."/>
            <person name="Wang Z.W."/>
            <person name="Zhao X."/>
            <person name="Zhong W.Y."/>
            <person name="Peng D.H."/>
            <person name="Ahmad S."/>
            <person name="Lan S."/>
            <person name="Zhang J.S."/>
            <person name="Tsai W.C."/>
            <person name="Van de Peer Y."/>
            <person name="Liu Z.J."/>
        </authorList>
    </citation>
    <scope>NUCLEOTIDE SEQUENCE</scope>
    <source>
        <strain evidence="17">SCP</strain>
    </source>
</reference>